<dbReference type="Gene3D" id="3.40.430.10">
    <property type="entry name" value="Dihydrofolate Reductase, subunit A"/>
    <property type="match status" value="1"/>
</dbReference>
<sequence length="209" mass="24164">MSSEIKFHAIAAMSDESRGIGFNNSLPWSVPEDAEYFLRVVKTTFDKSKINAVIVGTRTWESIPKEDRPISPCLNIIVSSRASFESLEISPNADLTKIQICRSLDEAVKLVKEKYSDSVEAIYAIGGTQIYKDSIFSEYFDRFYLTRIFGHFKCDTFLQPENFLSYFKKIDSEQLEKEEKLFQVKYNSIQIEPKSGNHYVFEVYEKIKN</sequence>
<feature type="domain" description="DHFR" evidence="7">
    <location>
        <begin position="6"/>
        <end position="206"/>
    </location>
</feature>
<evidence type="ECO:0000256" key="4">
    <source>
        <dbReference type="ARBA" id="ARBA00022857"/>
    </source>
</evidence>
<evidence type="ECO:0000259" key="7">
    <source>
        <dbReference type="PROSITE" id="PS51330"/>
    </source>
</evidence>
<name>A0A813PNW3_9BILA</name>
<dbReference type="SUPFAM" id="SSF53597">
    <property type="entry name" value="Dihydrofolate reductase-like"/>
    <property type="match status" value="1"/>
</dbReference>
<dbReference type="GO" id="GO:0046655">
    <property type="term" value="P:folic acid metabolic process"/>
    <property type="evidence" value="ECO:0007669"/>
    <property type="project" value="TreeGrafter"/>
</dbReference>
<keyword evidence="4" id="KW-0521">NADP</keyword>
<organism evidence="8 9">
    <name type="scientific">Brachionus calyciflorus</name>
    <dbReference type="NCBI Taxonomy" id="104777"/>
    <lineage>
        <taxon>Eukaryota</taxon>
        <taxon>Metazoa</taxon>
        <taxon>Spiralia</taxon>
        <taxon>Gnathifera</taxon>
        <taxon>Rotifera</taxon>
        <taxon>Eurotatoria</taxon>
        <taxon>Monogononta</taxon>
        <taxon>Pseudotrocha</taxon>
        <taxon>Ploima</taxon>
        <taxon>Brachionidae</taxon>
        <taxon>Brachionus</taxon>
    </lineage>
</organism>
<dbReference type="PROSITE" id="PS51330">
    <property type="entry name" value="DHFR_2"/>
    <property type="match status" value="1"/>
</dbReference>
<dbReference type="GO" id="GO:0006730">
    <property type="term" value="P:one-carbon metabolic process"/>
    <property type="evidence" value="ECO:0007669"/>
    <property type="project" value="UniProtKB-KW"/>
</dbReference>
<dbReference type="PRINTS" id="PR00070">
    <property type="entry name" value="DHFR"/>
</dbReference>
<comment type="catalytic activity">
    <reaction evidence="6">
        <text>(6S)-5,6,7,8-tetrahydrofolate + NADP(+) = 7,8-dihydrofolate + NADPH + H(+)</text>
        <dbReference type="Rhea" id="RHEA:15009"/>
        <dbReference type="ChEBI" id="CHEBI:15378"/>
        <dbReference type="ChEBI" id="CHEBI:57451"/>
        <dbReference type="ChEBI" id="CHEBI:57453"/>
        <dbReference type="ChEBI" id="CHEBI:57783"/>
        <dbReference type="ChEBI" id="CHEBI:58349"/>
        <dbReference type="EC" id="1.5.1.3"/>
    </reaction>
</comment>
<dbReference type="EC" id="1.5.1.3" evidence="2"/>
<evidence type="ECO:0000256" key="1">
    <source>
        <dbReference type="ARBA" id="ARBA00004903"/>
    </source>
</evidence>
<evidence type="ECO:0000256" key="3">
    <source>
        <dbReference type="ARBA" id="ARBA00022563"/>
    </source>
</evidence>
<proteinExistence type="predicted"/>
<dbReference type="GO" id="GO:0046452">
    <property type="term" value="P:dihydrofolate metabolic process"/>
    <property type="evidence" value="ECO:0007669"/>
    <property type="project" value="TreeGrafter"/>
</dbReference>
<dbReference type="CDD" id="cd00209">
    <property type="entry name" value="DHFR"/>
    <property type="match status" value="1"/>
</dbReference>
<evidence type="ECO:0000256" key="6">
    <source>
        <dbReference type="ARBA" id="ARBA00048873"/>
    </source>
</evidence>
<evidence type="ECO:0000313" key="8">
    <source>
        <dbReference type="EMBL" id="CAF0758220.1"/>
    </source>
</evidence>
<keyword evidence="3" id="KW-0554">One-carbon metabolism</keyword>
<comment type="caution">
    <text evidence="8">The sequence shown here is derived from an EMBL/GenBank/DDBJ whole genome shotgun (WGS) entry which is preliminary data.</text>
</comment>
<dbReference type="InterPro" id="IPR001796">
    <property type="entry name" value="DHFR_dom"/>
</dbReference>
<dbReference type="GO" id="GO:0004146">
    <property type="term" value="F:dihydrofolate reductase activity"/>
    <property type="evidence" value="ECO:0007669"/>
    <property type="project" value="UniProtKB-EC"/>
</dbReference>
<keyword evidence="9" id="KW-1185">Reference proteome</keyword>
<protein>
    <recommendedName>
        <fullName evidence="2">dihydrofolate reductase</fullName>
        <ecNumber evidence="2">1.5.1.3</ecNumber>
    </recommendedName>
</protein>
<dbReference type="EMBL" id="CAJNOC010000413">
    <property type="protein sequence ID" value="CAF0758220.1"/>
    <property type="molecule type" value="Genomic_DNA"/>
</dbReference>
<evidence type="ECO:0000256" key="2">
    <source>
        <dbReference type="ARBA" id="ARBA00012856"/>
    </source>
</evidence>
<reference evidence="8" key="1">
    <citation type="submission" date="2021-02" db="EMBL/GenBank/DDBJ databases">
        <authorList>
            <person name="Nowell W R."/>
        </authorList>
    </citation>
    <scope>NUCLEOTIDE SEQUENCE</scope>
    <source>
        <strain evidence="8">Ploen Becks lab</strain>
    </source>
</reference>
<keyword evidence="5" id="KW-0560">Oxidoreductase</keyword>
<dbReference type="PANTHER" id="PTHR48069:SF3">
    <property type="entry name" value="DIHYDROFOLATE REDUCTASE"/>
    <property type="match status" value="1"/>
</dbReference>
<gene>
    <name evidence="8" type="ORF">OXX778_LOCUS4290</name>
</gene>
<dbReference type="GO" id="GO:0005739">
    <property type="term" value="C:mitochondrion"/>
    <property type="evidence" value="ECO:0007669"/>
    <property type="project" value="TreeGrafter"/>
</dbReference>
<dbReference type="Pfam" id="PF00186">
    <property type="entry name" value="DHFR_1"/>
    <property type="match status" value="1"/>
</dbReference>
<evidence type="ECO:0000313" key="9">
    <source>
        <dbReference type="Proteomes" id="UP000663879"/>
    </source>
</evidence>
<dbReference type="InterPro" id="IPR024072">
    <property type="entry name" value="DHFR-like_dom_sf"/>
</dbReference>
<dbReference type="InterPro" id="IPR012259">
    <property type="entry name" value="DHFR"/>
</dbReference>
<accession>A0A813PNW3</accession>
<dbReference type="GO" id="GO:0046654">
    <property type="term" value="P:tetrahydrofolate biosynthetic process"/>
    <property type="evidence" value="ECO:0007669"/>
    <property type="project" value="InterPro"/>
</dbReference>
<evidence type="ECO:0000256" key="5">
    <source>
        <dbReference type="ARBA" id="ARBA00023002"/>
    </source>
</evidence>
<dbReference type="OrthoDB" id="4664297at2759"/>
<comment type="pathway">
    <text evidence="1">Cofactor biosynthesis; tetrahydrofolate biosynthesis; 5,6,7,8-tetrahydrofolate from 7,8-dihydrofolate: step 1/1.</text>
</comment>
<dbReference type="PANTHER" id="PTHR48069">
    <property type="entry name" value="DIHYDROFOLATE REDUCTASE"/>
    <property type="match status" value="1"/>
</dbReference>
<dbReference type="GO" id="GO:0050661">
    <property type="term" value="F:NADP binding"/>
    <property type="evidence" value="ECO:0007669"/>
    <property type="project" value="InterPro"/>
</dbReference>
<dbReference type="AlphaFoldDB" id="A0A813PNW3"/>
<dbReference type="Proteomes" id="UP000663879">
    <property type="component" value="Unassembled WGS sequence"/>
</dbReference>